<dbReference type="InterPro" id="IPR038115">
    <property type="entry name" value="Nucleocapsid_C_sf"/>
</dbReference>
<name>A0AA46S008_9VIRU</name>
<evidence type="ECO:0000313" key="1">
    <source>
        <dbReference type="EMBL" id="UVT34683.1"/>
    </source>
</evidence>
<accession>A0AA46S008</accession>
<keyword evidence="2" id="KW-1185">Reference proteome</keyword>
<dbReference type="RefSeq" id="YP_010840802.1">
    <property type="nucleotide sequence ID" value="NC_079037.1"/>
</dbReference>
<protein>
    <submittedName>
        <fullName evidence="1">Nucleoprotein</fullName>
    </submittedName>
</protein>
<dbReference type="EMBL" id="OM456563">
    <property type="protein sequence ID" value="UVT34683.1"/>
    <property type="molecule type" value="Genomic_RNA"/>
</dbReference>
<dbReference type="KEGG" id="vg:80554449"/>
<organism evidence="1 2">
    <name type="scientific">big electron-dense squares virus 1</name>
    <dbReference type="NCBI Taxonomy" id="3070918"/>
    <lineage>
        <taxon>Viruses</taxon>
        <taxon>Riboviria</taxon>
        <taxon>Orthornavirae</taxon>
        <taxon>Negarnaviricota</taxon>
        <taxon>Polyploviricotina</taxon>
        <taxon>Bunyaviricetes</taxon>
        <taxon>Hareavirales</taxon>
        <taxon>Arenaviridae</taxon>
        <taxon>Hartmanivirus</taxon>
        <taxon>Hartmanivirus quadrati</taxon>
    </lineage>
</organism>
<reference evidence="1 2" key="1">
    <citation type="submission" date="2022-01" db="EMBL/GenBank/DDBJ databases">
        <authorList>
            <person name="Hepojoki J."/>
        </authorList>
    </citation>
    <scope>NUCLEOTIDE SEQUENCE [LARGE SCALE GENOMIC DNA]</scope>
    <source>
        <strain evidence="1">CR-Wild5-brain</strain>
    </source>
</reference>
<dbReference type="GeneID" id="80554449"/>
<proteinExistence type="predicted"/>
<dbReference type="Proteomes" id="UP001156787">
    <property type="component" value="Genome"/>
</dbReference>
<dbReference type="Gene3D" id="3.30.420.410">
    <property type="entry name" value="Arenaviral nucleoprotein, C-terminal domain"/>
    <property type="match status" value="1"/>
</dbReference>
<evidence type="ECO:0000313" key="2">
    <source>
        <dbReference type="Proteomes" id="UP001156787"/>
    </source>
</evidence>
<sequence>MSSIKDLSYESVKELHHEFGIKVDVMEELKLLWSGIDENLIQACNTINYHFKDGGDSQSVSADLIKTNTEIRKLHSKEFIESPDQTPVTITTNDLSLQNLIELKNDVELIKKKTQGAIRPRTGTEAGWKKFIESTSEDLMLFIQTGFLDEKYLRNHGTGRLAGFMANQHGMTRECKQAAKMFKTVKEDIFDFDDVIDQEALTNQLQVDYIFIMVYAAKKQSMSIESLIEMSERCKLIFNKLPFTNKVLTQLAKSSKYPVLREIESNLKLHDSPFRLNRARFQAAISAITGCSSDRMISSTNAPSLLSKLMEMKHKDGVTVSSTEGSTSTYELILHSILTTPNVNSKIKNRTNVKRNGLNTVKFVEMEISLPILADKHSTRSKNIAEFTIKTPNNTKVFAQPSAHERELLGATKIITFLDIEGSPSEPNEVAIGTFFQRADNYWMREAVYYSTTPGKNYLQEAQHCHGLNLSAIEESGLQSLSIFKDAKSELDNFKKIHYFGKDIDVFLNMCAYKGERSEVNLPEWGERKKQGYTLAFQSKVCNKSTFHNITLKEKERDIQLKQLPHCASEDNIRMYNFVTSG</sequence>